<sequence>MRTEANARSTAPTGAHRPALVSLPMTCSVGRALALDSLSMASTSDARCRSARRRFGLPLPARCHSRRCSCRPVSATCCS</sequence>
<gene>
    <name evidence="1" type="ORF">PF006_g19</name>
</gene>
<proteinExistence type="predicted"/>
<comment type="caution">
    <text evidence="1">The sequence shown here is derived from an EMBL/GenBank/DDBJ whole genome shotgun (WGS) entry which is preliminary data.</text>
</comment>
<evidence type="ECO:0000313" key="2">
    <source>
        <dbReference type="Proteomes" id="UP000440732"/>
    </source>
</evidence>
<dbReference type="AlphaFoldDB" id="A0A6A3UVX0"/>
<reference evidence="1 2" key="1">
    <citation type="submission" date="2018-08" db="EMBL/GenBank/DDBJ databases">
        <title>Genomic investigation of the strawberry pathogen Phytophthora fragariae indicates pathogenicity is determined by transcriptional variation in three key races.</title>
        <authorList>
            <person name="Adams T.M."/>
            <person name="Armitage A.D."/>
            <person name="Sobczyk M.K."/>
            <person name="Bates H.J."/>
            <person name="Dunwell J.M."/>
            <person name="Nellist C.F."/>
            <person name="Harrison R.J."/>
        </authorList>
    </citation>
    <scope>NUCLEOTIDE SEQUENCE [LARGE SCALE GENOMIC DNA]</scope>
    <source>
        <strain evidence="1 2">NOV-5</strain>
    </source>
</reference>
<protein>
    <submittedName>
        <fullName evidence="1">Uncharacterized protein</fullName>
    </submittedName>
</protein>
<name>A0A6A3UVX0_9STRA</name>
<accession>A0A6A3UVX0</accession>
<dbReference type="EMBL" id="QXGA01000001">
    <property type="protein sequence ID" value="KAE9156076.1"/>
    <property type="molecule type" value="Genomic_DNA"/>
</dbReference>
<dbReference type="Proteomes" id="UP000440732">
    <property type="component" value="Unassembled WGS sequence"/>
</dbReference>
<organism evidence="1 2">
    <name type="scientific">Phytophthora fragariae</name>
    <dbReference type="NCBI Taxonomy" id="53985"/>
    <lineage>
        <taxon>Eukaryota</taxon>
        <taxon>Sar</taxon>
        <taxon>Stramenopiles</taxon>
        <taxon>Oomycota</taxon>
        <taxon>Peronosporomycetes</taxon>
        <taxon>Peronosporales</taxon>
        <taxon>Peronosporaceae</taxon>
        <taxon>Phytophthora</taxon>
    </lineage>
</organism>
<evidence type="ECO:0000313" key="1">
    <source>
        <dbReference type="EMBL" id="KAE9156076.1"/>
    </source>
</evidence>